<dbReference type="AlphaFoldDB" id="A0A5K7SAM5"/>
<accession>A0A5K7SAM5</accession>
<gene>
    <name evidence="1" type="ORF">AQPE_2728</name>
</gene>
<dbReference type="KEGG" id="anf:AQPE_2728"/>
<protein>
    <submittedName>
        <fullName evidence="1">Uncharacterized protein</fullName>
    </submittedName>
</protein>
<evidence type="ECO:0000313" key="1">
    <source>
        <dbReference type="EMBL" id="BBE18565.1"/>
    </source>
</evidence>
<organism evidence="1 2">
    <name type="scientific">Aquipluma nitroreducens</name>
    <dbReference type="NCBI Taxonomy" id="2010828"/>
    <lineage>
        <taxon>Bacteria</taxon>
        <taxon>Pseudomonadati</taxon>
        <taxon>Bacteroidota</taxon>
        <taxon>Bacteroidia</taxon>
        <taxon>Marinilabiliales</taxon>
        <taxon>Prolixibacteraceae</taxon>
        <taxon>Aquipluma</taxon>
    </lineage>
</organism>
<dbReference type="EMBL" id="AP018694">
    <property type="protein sequence ID" value="BBE18565.1"/>
    <property type="molecule type" value="Genomic_DNA"/>
</dbReference>
<evidence type="ECO:0000313" key="2">
    <source>
        <dbReference type="Proteomes" id="UP001193389"/>
    </source>
</evidence>
<sequence>MSLRSMEYCENELEKNNYVENIESKTYLRIFDVYANYIAEYSTEEDYQVYVKLLAALKYKN</sequence>
<reference evidence="1" key="1">
    <citation type="journal article" date="2020" name="Int. J. Syst. Evol. Microbiol.">
        <title>Aquipluma nitroreducens gen. nov. sp. nov., a novel facultatively anaerobic bacterium isolated from a freshwater lake.</title>
        <authorList>
            <person name="Watanabe M."/>
            <person name="Kojima H."/>
            <person name="Fukui M."/>
        </authorList>
    </citation>
    <scope>NUCLEOTIDE SEQUENCE</scope>
    <source>
        <strain evidence="1">MeG22</strain>
    </source>
</reference>
<proteinExistence type="predicted"/>
<name>A0A5K7SAM5_9BACT</name>
<keyword evidence="2" id="KW-1185">Reference proteome</keyword>
<dbReference type="Proteomes" id="UP001193389">
    <property type="component" value="Chromosome"/>
</dbReference>